<organism evidence="2 3">
    <name type="scientific">Coilia grayii</name>
    <name type="common">Gray's grenadier anchovy</name>
    <dbReference type="NCBI Taxonomy" id="363190"/>
    <lineage>
        <taxon>Eukaryota</taxon>
        <taxon>Metazoa</taxon>
        <taxon>Chordata</taxon>
        <taxon>Craniata</taxon>
        <taxon>Vertebrata</taxon>
        <taxon>Euteleostomi</taxon>
        <taxon>Actinopterygii</taxon>
        <taxon>Neopterygii</taxon>
        <taxon>Teleostei</taxon>
        <taxon>Clupei</taxon>
        <taxon>Clupeiformes</taxon>
        <taxon>Clupeoidei</taxon>
        <taxon>Engraulidae</taxon>
        <taxon>Coilinae</taxon>
        <taxon>Coilia</taxon>
    </lineage>
</organism>
<protein>
    <submittedName>
        <fullName evidence="2">Uncharacterized protein</fullName>
    </submittedName>
</protein>
<dbReference type="AlphaFoldDB" id="A0ABD1IQE1"/>
<reference evidence="2 3" key="1">
    <citation type="submission" date="2024-09" db="EMBL/GenBank/DDBJ databases">
        <title>A chromosome-level genome assembly of Gray's grenadier anchovy, Coilia grayii.</title>
        <authorList>
            <person name="Fu Z."/>
        </authorList>
    </citation>
    <scope>NUCLEOTIDE SEQUENCE [LARGE SCALE GENOMIC DNA]</scope>
    <source>
        <strain evidence="2">G4</strain>
        <tissue evidence="2">Muscle</tissue>
    </source>
</reference>
<evidence type="ECO:0000256" key="1">
    <source>
        <dbReference type="SAM" id="MobiDB-lite"/>
    </source>
</evidence>
<dbReference type="EMBL" id="JBHFQA010000374">
    <property type="protein sequence ID" value="KAL2076420.1"/>
    <property type="molecule type" value="Genomic_DNA"/>
</dbReference>
<sequence length="498" mass="52769">MRALRSAPPFIASGRIVNFLRVQPGRSAGPFAIRRQICGGPNRADLLVPLPSDGRSVEVSLSLTEGRSRAGTRKVSKPVPTEVELRMGTGHTRVHLPPHGNSGHIPPAGTFIMSKPGRSAGPFAIRRQICGGPNRADLLVPLPSDGRSVEVSLSLTEGRSRAGTRKVRSKPGRSAGPFAIRRQICGGPNRADLLVPLPSDGRSVEVSLSLTEGRSRAGTRKVRSKPGRSAGPFAIRRQICGGPNRADLLVPLPSDGRSVEVSLSLTEGRSRAGTRKVRSKPGRSAGPFAIRRQICGGPNRADLLVPLPSDGRSVEVSLSLTEGRSRAGTRKVRSKPGRSAGPFAIRRQICGGPNRADLLVPLPSDGRSVEVSLSLTEGRSRAGTRKVRSKPGRSAGPFAIRRQICGGPNRADLLVPLPSDGRSVEVSLSLTEGRSRAGTRKVRSKPGRSAGPFAIRRQICGGPNRADLLVPLPSDGRSVEVSLSLTEGRSRAGTRKVR</sequence>
<accession>A0ABD1IQE1</accession>
<dbReference type="Proteomes" id="UP001591681">
    <property type="component" value="Unassembled WGS sequence"/>
</dbReference>
<evidence type="ECO:0000313" key="3">
    <source>
        <dbReference type="Proteomes" id="UP001591681"/>
    </source>
</evidence>
<gene>
    <name evidence="2" type="ORF">ACEWY4_027983</name>
</gene>
<feature type="region of interest" description="Disordered" evidence="1">
    <location>
        <begin position="432"/>
        <end position="451"/>
    </location>
</feature>
<keyword evidence="3" id="KW-1185">Reference proteome</keyword>
<evidence type="ECO:0000313" key="2">
    <source>
        <dbReference type="EMBL" id="KAL2076420.1"/>
    </source>
</evidence>
<proteinExistence type="predicted"/>
<feature type="compositionally biased region" description="Basic residues" evidence="1">
    <location>
        <begin position="437"/>
        <end position="446"/>
    </location>
</feature>
<comment type="caution">
    <text evidence="2">The sequence shown here is derived from an EMBL/GenBank/DDBJ whole genome shotgun (WGS) entry which is preliminary data.</text>
</comment>
<name>A0ABD1IQE1_9TELE</name>